<dbReference type="InterPro" id="IPR000387">
    <property type="entry name" value="Tyr_Pase_dom"/>
</dbReference>
<dbReference type="InterPro" id="IPR050561">
    <property type="entry name" value="PTP"/>
</dbReference>
<dbReference type="AlphaFoldDB" id="A0A6J4PG39"/>
<dbReference type="Pfam" id="PF22784">
    <property type="entry name" value="PTP-SAK"/>
    <property type="match status" value="1"/>
</dbReference>
<feature type="domain" description="Tyrosine specific protein phosphatases" evidence="2">
    <location>
        <begin position="1"/>
        <end position="61"/>
    </location>
</feature>
<dbReference type="InterPro" id="IPR057023">
    <property type="entry name" value="PTP-SAK"/>
</dbReference>
<evidence type="ECO:0000256" key="1">
    <source>
        <dbReference type="ARBA" id="ARBA00022801"/>
    </source>
</evidence>
<protein>
    <recommendedName>
        <fullName evidence="2">Tyrosine specific protein phosphatases domain-containing protein</fullName>
    </recommendedName>
</protein>
<sequence length="78" mass="8509">NIVERMRGGENVVVHCRGGLGRTGTVAACVLVAIGEHSADEAIDAVRAARRGTVQTEGQEDFVRRFEATLREREDENT</sequence>
<name>A0A6J4PG39_9ACTN</name>
<dbReference type="InterPro" id="IPR016130">
    <property type="entry name" value="Tyr_Pase_AS"/>
</dbReference>
<dbReference type="GO" id="GO:0004725">
    <property type="term" value="F:protein tyrosine phosphatase activity"/>
    <property type="evidence" value="ECO:0007669"/>
    <property type="project" value="InterPro"/>
</dbReference>
<dbReference type="InterPro" id="IPR000242">
    <property type="entry name" value="PTP_cat"/>
</dbReference>
<organism evidence="3">
    <name type="scientific">uncultured Rubrobacteraceae bacterium</name>
    <dbReference type="NCBI Taxonomy" id="349277"/>
    <lineage>
        <taxon>Bacteria</taxon>
        <taxon>Bacillati</taxon>
        <taxon>Actinomycetota</taxon>
        <taxon>Rubrobacteria</taxon>
        <taxon>Rubrobacterales</taxon>
        <taxon>Rubrobacteraceae</taxon>
        <taxon>environmental samples</taxon>
    </lineage>
</organism>
<keyword evidence="1" id="KW-0378">Hydrolase</keyword>
<dbReference type="Gene3D" id="3.90.190.10">
    <property type="entry name" value="Protein tyrosine phosphatase superfamily"/>
    <property type="match status" value="1"/>
</dbReference>
<evidence type="ECO:0000259" key="2">
    <source>
        <dbReference type="PROSITE" id="PS50056"/>
    </source>
</evidence>
<gene>
    <name evidence="3" type="ORF">AVDCRST_MAG01-01-1500</name>
</gene>
<dbReference type="SUPFAM" id="SSF52799">
    <property type="entry name" value="(Phosphotyrosine protein) phosphatases II"/>
    <property type="match status" value="1"/>
</dbReference>
<reference evidence="3" key="1">
    <citation type="submission" date="2020-02" db="EMBL/GenBank/DDBJ databases">
        <authorList>
            <person name="Meier V. D."/>
        </authorList>
    </citation>
    <scope>NUCLEOTIDE SEQUENCE</scope>
    <source>
        <strain evidence="3">AVDCRST_MAG01</strain>
    </source>
</reference>
<evidence type="ECO:0000313" key="3">
    <source>
        <dbReference type="EMBL" id="CAA9409041.1"/>
    </source>
</evidence>
<feature type="non-terminal residue" evidence="3">
    <location>
        <position position="1"/>
    </location>
</feature>
<proteinExistence type="predicted"/>
<dbReference type="PROSITE" id="PS00383">
    <property type="entry name" value="TYR_PHOSPHATASE_1"/>
    <property type="match status" value="1"/>
</dbReference>
<dbReference type="FunFam" id="3.90.190.10:FF:000157">
    <property type="entry name" value="Protein-tyrosine phosphatase"/>
    <property type="match status" value="1"/>
</dbReference>
<dbReference type="InterPro" id="IPR029021">
    <property type="entry name" value="Prot-tyrosine_phosphatase-like"/>
</dbReference>
<dbReference type="PANTHER" id="PTHR23339">
    <property type="entry name" value="TYROSINE SPECIFIC PROTEIN PHOSPHATASE AND DUAL SPECIFICITY PROTEIN PHOSPHATASE"/>
    <property type="match status" value="1"/>
</dbReference>
<dbReference type="EMBL" id="CADCUW010000217">
    <property type="protein sequence ID" value="CAA9409041.1"/>
    <property type="molecule type" value="Genomic_DNA"/>
</dbReference>
<accession>A0A6J4PG39</accession>
<dbReference type="PRINTS" id="PR00700">
    <property type="entry name" value="PRTYPHPHTASE"/>
</dbReference>
<dbReference type="PROSITE" id="PS50056">
    <property type="entry name" value="TYR_PHOSPHATASE_2"/>
    <property type="match status" value="1"/>
</dbReference>